<reference evidence="2" key="1">
    <citation type="journal article" date="2021" name="G3 (Bethesda)">
        <title>Chromosome assembled and annotated genome sequence of Aspergillus flavus NRRL 3357.</title>
        <authorList>
            <person name="Skerker J.M."/>
            <person name="Pianalto K.M."/>
            <person name="Mondo S.J."/>
            <person name="Yang K."/>
            <person name="Arkin A.P."/>
            <person name="Keller N.P."/>
            <person name="Grigoriev I.V."/>
            <person name="Louise Glass N.L."/>
        </authorList>
    </citation>
    <scope>NUCLEOTIDE SEQUENCE [LARGE SCALE GENOMIC DNA]</scope>
    <source>
        <strain evidence="2">ATCC 200026 / FGSC A1120 / IAM 13836 / NRRL 3357 / JCM 12722 / SRRC 167</strain>
    </source>
</reference>
<protein>
    <submittedName>
        <fullName evidence="1">Uncharacterized protein</fullName>
    </submittedName>
</protein>
<dbReference type="EMBL" id="CP044616">
    <property type="protein sequence ID" value="QRD92550.1"/>
    <property type="molecule type" value="Genomic_DNA"/>
</dbReference>
<evidence type="ECO:0000313" key="1">
    <source>
        <dbReference type="EMBL" id="QRD92550.1"/>
    </source>
</evidence>
<dbReference type="Proteomes" id="UP000596276">
    <property type="component" value="Chromosome 8"/>
</dbReference>
<accession>A0A7U2MZC1</accession>
<dbReference type="AlphaFoldDB" id="A0A7U2MZC1"/>
<dbReference type="VEuPathDB" id="FungiDB:F9C07_2110563"/>
<keyword evidence="2" id="KW-1185">Reference proteome</keyword>
<evidence type="ECO:0000313" key="2">
    <source>
        <dbReference type="Proteomes" id="UP000596276"/>
    </source>
</evidence>
<proteinExistence type="predicted"/>
<gene>
    <name evidence="1" type="ORF">F9C07_2110563</name>
</gene>
<dbReference type="VEuPathDB" id="FungiDB:AFLA_013934"/>
<sequence length="266" mass="29603">MSNSTLNRVPVMDRILQRSKTRKGLVPEDYDVYTLDGLNWVMSHLYGVSLPTILVAAKSTSRRVCGSEMESVSSPDSLTLALTEVNGKAGKQRIYSRLGRKAIELKTISADGSLIHTRETILCPSTPFKTDGRTLDPRYYQEYVDGCRNKTIILPAYEKRCPNTNSLGKHLKTHKEIILGKATGGGANQLEKDRAANFYRSLTNNGDHDKTIMQSGHGTTCPTSTRSSSYESDYKGKRLSKQANIFKKEYEEALSAKLKRHGLIPV</sequence>
<organism evidence="1 2">
    <name type="scientific">Aspergillus flavus (strain ATCC 200026 / FGSC A1120 / IAM 13836 / NRRL 3357 / JCM 12722 / SRRC 167)</name>
    <dbReference type="NCBI Taxonomy" id="332952"/>
    <lineage>
        <taxon>Eukaryota</taxon>
        <taxon>Fungi</taxon>
        <taxon>Dikarya</taxon>
        <taxon>Ascomycota</taxon>
        <taxon>Pezizomycotina</taxon>
        <taxon>Eurotiomycetes</taxon>
        <taxon>Eurotiomycetidae</taxon>
        <taxon>Eurotiales</taxon>
        <taxon>Aspergillaceae</taxon>
        <taxon>Aspergillus</taxon>
        <taxon>Aspergillus subgen. Circumdati</taxon>
    </lineage>
</organism>
<name>A0A7U2MZC1_ASPFN</name>